<evidence type="ECO:0000313" key="6">
    <source>
        <dbReference type="EMBL" id="CAB4620989.1"/>
    </source>
</evidence>
<dbReference type="InterPro" id="IPR029028">
    <property type="entry name" value="Alpha/beta_knot_MTases"/>
</dbReference>
<organism evidence="4">
    <name type="scientific">freshwater metagenome</name>
    <dbReference type="NCBI Taxonomy" id="449393"/>
    <lineage>
        <taxon>unclassified sequences</taxon>
        <taxon>metagenomes</taxon>
        <taxon>ecological metagenomes</taxon>
    </lineage>
</organism>
<dbReference type="InterPro" id="IPR051259">
    <property type="entry name" value="rRNA_Methyltransferase"/>
</dbReference>
<dbReference type="InterPro" id="IPR001537">
    <property type="entry name" value="SpoU_MeTrfase"/>
</dbReference>
<dbReference type="GO" id="GO:0032259">
    <property type="term" value="P:methylation"/>
    <property type="evidence" value="ECO:0007669"/>
    <property type="project" value="UniProtKB-KW"/>
</dbReference>
<dbReference type="EMBL" id="CAEZZV010000007">
    <property type="protein sequence ID" value="CAB4767924.1"/>
    <property type="molecule type" value="Genomic_DNA"/>
</dbReference>
<dbReference type="EMBL" id="CAEZSL010000073">
    <property type="protein sequence ID" value="CAB4543452.1"/>
    <property type="molecule type" value="Genomic_DNA"/>
</dbReference>
<gene>
    <name evidence="4" type="ORF">UFOPK1421_00788</name>
    <name evidence="5" type="ORF">UFOPK1820_00264</name>
    <name evidence="6" type="ORF">UFOPK1960_00014</name>
    <name evidence="7" type="ORF">UFOPK2921_00091</name>
    <name evidence="8" type="ORF">UFOPK3889_00050</name>
    <name evidence="9" type="ORF">UFOPK4275_00070</name>
    <name evidence="10" type="ORF">UFOPK4422_00007</name>
</gene>
<feature type="domain" description="tRNA/rRNA methyltransferase SpoU type" evidence="3">
    <location>
        <begin position="135"/>
        <end position="279"/>
    </location>
</feature>
<dbReference type="AlphaFoldDB" id="A0A6J6BWK2"/>
<dbReference type="GO" id="GO:0003723">
    <property type="term" value="F:RNA binding"/>
    <property type="evidence" value="ECO:0007669"/>
    <property type="project" value="InterPro"/>
</dbReference>
<proteinExistence type="predicted"/>
<protein>
    <submittedName>
        <fullName evidence="4">Unannotated protein</fullName>
    </submittedName>
</protein>
<dbReference type="EMBL" id="CAFBRX010000001">
    <property type="protein sequence ID" value="CAB5108017.1"/>
    <property type="molecule type" value="Genomic_DNA"/>
</dbReference>
<evidence type="ECO:0000313" key="8">
    <source>
        <dbReference type="EMBL" id="CAB4966317.1"/>
    </source>
</evidence>
<dbReference type="GO" id="GO:0008173">
    <property type="term" value="F:RNA methyltransferase activity"/>
    <property type="evidence" value="ECO:0007669"/>
    <property type="project" value="InterPro"/>
</dbReference>
<dbReference type="SUPFAM" id="SSF55315">
    <property type="entry name" value="L30e-like"/>
    <property type="match status" value="1"/>
</dbReference>
<dbReference type="PANTHER" id="PTHR43191:SF12">
    <property type="entry name" value="RRNA METHYLASE"/>
    <property type="match status" value="1"/>
</dbReference>
<dbReference type="GO" id="GO:0006396">
    <property type="term" value="P:RNA processing"/>
    <property type="evidence" value="ECO:0007669"/>
    <property type="project" value="InterPro"/>
</dbReference>
<dbReference type="Gene3D" id="3.40.1280.10">
    <property type="match status" value="1"/>
</dbReference>
<dbReference type="PANTHER" id="PTHR43191">
    <property type="entry name" value="RRNA METHYLTRANSFERASE 3"/>
    <property type="match status" value="1"/>
</dbReference>
<dbReference type="CDD" id="cd18095">
    <property type="entry name" value="SpoU-like_rRNA-MTase"/>
    <property type="match status" value="1"/>
</dbReference>
<evidence type="ECO:0000313" key="9">
    <source>
        <dbReference type="EMBL" id="CAB5044189.1"/>
    </source>
</evidence>
<evidence type="ECO:0000259" key="3">
    <source>
        <dbReference type="Pfam" id="PF00588"/>
    </source>
</evidence>
<dbReference type="EMBL" id="CAEZVL010000001">
    <property type="protein sequence ID" value="CAB4620989.1"/>
    <property type="molecule type" value="Genomic_DNA"/>
</dbReference>
<evidence type="ECO:0000256" key="1">
    <source>
        <dbReference type="ARBA" id="ARBA00022603"/>
    </source>
</evidence>
<evidence type="ECO:0000313" key="4">
    <source>
        <dbReference type="EMBL" id="CAB4543452.1"/>
    </source>
</evidence>
<dbReference type="SUPFAM" id="SSF75217">
    <property type="entry name" value="alpha/beta knot"/>
    <property type="match status" value="1"/>
</dbReference>
<dbReference type="EMBL" id="CAEZUK010000026">
    <property type="protein sequence ID" value="CAB4593147.1"/>
    <property type="molecule type" value="Genomic_DNA"/>
</dbReference>
<evidence type="ECO:0000313" key="10">
    <source>
        <dbReference type="EMBL" id="CAB5108017.1"/>
    </source>
</evidence>
<accession>A0A6J6BWK2</accession>
<keyword evidence="1" id="KW-0489">Methyltransferase</keyword>
<reference evidence="4" key="1">
    <citation type="submission" date="2020-05" db="EMBL/GenBank/DDBJ databases">
        <authorList>
            <person name="Chiriac C."/>
            <person name="Salcher M."/>
            <person name="Ghai R."/>
            <person name="Kavagutti S V."/>
        </authorList>
    </citation>
    <scope>NUCLEOTIDE SEQUENCE</scope>
</reference>
<dbReference type="EMBL" id="CAFBQJ010000006">
    <property type="protein sequence ID" value="CAB5044189.1"/>
    <property type="molecule type" value="Genomic_DNA"/>
</dbReference>
<dbReference type="Pfam" id="PF00588">
    <property type="entry name" value="SpoU_methylase"/>
    <property type="match status" value="1"/>
</dbReference>
<dbReference type="InterPro" id="IPR029026">
    <property type="entry name" value="tRNA_m1G_MTases_N"/>
</dbReference>
<dbReference type="InterPro" id="IPR029064">
    <property type="entry name" value="Ribosomal_eL30-like_sf"/>
</dbReference>
<evidence type="ECO:0000313" key="7">
    <source>
        <dbReference type="EMBL" id="CAB4767924.1"/>
    </source>
</evidence>
<evidence type="ECO:0000256" key="2">
    <source>
        <dbReference type="ARBA" id="ARBA00022679"/>
    </source>
</evidence>
<keyword evidence="2" id="KW-0808">Transferase</keyword>
<name>A0A6J6BWK2_9ZZZZ</name>
<sequence length="285" mass="30741">MTRQLIFVDDPEDPRLSRFRLRERELRPRHIPSRVFKSMQMGEVEKITLGMFVAEGDLVVERALAAGCVMVEALTDATTPTAVVENIDPAVPVYAATPEVRKTLTGLGVALDIIALFERPAPLTLDELLSTAHHVLVVEDVDNPTNIGAIVRSAAAFGVDGLILDRNSADPLARRALRVSMGTAFTMRYCRVDDASSVLTQLRNAGCVVCGLTPRADAIDIREIGNQLPNDARVAIVLGSERTGLSDAALDAVSHMVRIPMAPEIDSLNVAAAAAVACHALIRRY</sequence>
<dbReference type="EMBL" id="CAFBNZ010000003">
    <property type="protein sequence ID" value="CAB4966317.1"/>
    <property type="molecule type" value="Genomic_DNA"/>
</dbReference>
<evidence type="ECO:0000313" key="5">
    <source>
        <dbReference type="EMBL" id="CAB4593147.1"/>
    </source>
</evidence>